<dbReference type="EMBL" id="JANPWB010000008">
    <property type="protein sequence ID" value="KAJ1166524.1"/>
    <property type="molecule type" value="Genomic_DNA"/>
</dbReference>
<feature type="compositionally biased region" description="Basic and acidic residues" evidence="1">
    <location>
        <begin position="56"/>
        <end position="67"/>
    </location>
</feature>
<evidence type="ECO:0000313" key="3">
    <source>
        <dbReference type="Proteomes" id="UP001066276"/>
    </source>
</evidence>
<dbReference type="Proteomes" id="UP001066276">
    <property type="component" value="Chromosome 4_2"/>
</dbReference>
<proteinExistence type="predicted"/>
<comment type="caution">
    <text evidence="2">The sequence shown here is derived from an EMBL/GenBank/DDBJ whole genome shotgun (WGS) entry which is preliminary data.</text>
</comment>
<feature type="compositionally biased region" description="Polar residues" evidence="1">
    <location>
        <begin position="24"/>
        <end position="35"/>
    </location>
</feature>
<reference evidence="2" key="1">
    <citation type="journal article" date="2022" name="bioRxiv">
        <title>Sequencing and chromosome-scale assembly of the giantPleurodeles waltlgenome.</title>
        <authorList>
            <person name="Brown T."/>
            <person name="Elewa A."/>
            <person name="Iarovenko S."/>
            <person name="Subramanian E."/>
            <person name="Araus A.J."/>
            <person name="Petzold A."/>
            <person name="Susuki M."/>
            <person name="Suzuki K.-i.T."/>
            <person name="Hayashi T."/>
            <person name="Toyoda A."/>
            <person name="Oliveira C."/>
            <person name="Osipova E."/>
            <person name="Leigh N.D."/>
            <person name="Simon A."/>
            <person name="Yun M.H."/>
        </authorList>
    </citation>
    <scope>NUCLEOTIDE SEQUENCE</scope>
    <source>
        <strain evidence="2">20211129_DDA</strain>
        <tissue evidence="2">Liver</tissue>
    </source>
</reference>
<accession>A0AAV7SRB0</accession>
<evidence type="ECO:0000313" key="2">
    <source>
        <dbReference type="EMBL" id="KAJ1166524.1"/>
    </source>
</evidence>
<organism evidence="2 3">
    <name type="scientific">Pleurodeles waltl</name>
    <name type="common">Iberian ribbed newt</name>
    <dbReference type="NCBI Taxonomy" id="8319"/>
    <lineage>
        <taxon>Eukaryota</taxon>
        <taxon>Metazoa</taxon>
        <taxon>Chordata</taxon>
        <taxon>Craniata</taxon>
        <taxon>Vertebrata</taxon>
        <taxon>Euteleostomi</taxon>
        <taxon>Amphibia</taxon>
        <taxon>Batrachia</taxon>
        <taxon>Caudata</taxon>
        <taxon>Salamandroidea</taxon>
        <taxon>Salamandridae</taxon>
        <taxon>Pleurodelinae</taxon>
        <taxon>Pleurodeles</taxon>
    </lineage>
</organism>
<sequence length="67" mass="7354">MKREIAVEPAPGAREGAARADGVLSSSDPAQQQPGEISPPWKRRWGSPWSVRAPGRAKERSNPHELR</sequence>
<evidence type="ECO:0000256" key="1">
    <source>
        <dbReference type="SAM" id="MobiDB-lite"/>
    </source>
</evidence>
<keyword evidence="3" id="KW-1185">Reference proteome</keyword>
<gene>
    <name evidence="2" type="ORF">NDU88_006924</name>
</gene>
<protein>
    <submittedName>
        <fullName evidence="2">Uncharacterized protein</fullName>
    </submittedName>
</protein>
<dbReference type="AlphaFoldDB" id="A0AAV7SRB0"/>
<name>A0AAV7SRB0_PLEWA</name>
<feature type="region of interest" description="Disordered" evidence="1">
    <location>
        <begin position="1"/>
        <end position="67"/>
    </location>
</feature>